<reference evidence="1 2" key="1">
    <citation type="journal article" date="2019" name="Sci. Rep.">
        <title>Orb-weaving spider Araneus ventricosus genome elucidates the spidroin gene catalogue.</title>
        <authorList>
            <person name="Kono N."/>
            <person name="Nakamura H."/>
            <person name="Ohtoshi R."/>
            <person name="Moran D.A.P."/>
            <person name="Shinohara A."/>
            <person name="Yoshida Y."/>
            <person name="Fujiwara M."/>
            <person name="Mori M."/>
            <person name="Tomita M."/>
            <person name="Arakawa K."/>
        </authorList>
    </citation>
    <scope>NUCLEOTIDE SEQUENCE [LARGE SCALE GENOMIC DNA]</scope>
</reference>
<evidence type="ECO:0000313" key="2">
    <source>
        <dbReference type="Proteomes" id="UP000499080"/>
    </source>
</evidence>
<evidence type="ECO:0000313" key="1">
    <source>
        <dbReference type="EMBL" id="GBO33809.1"/>
    </source>
</evidence>
<keyword evidence="2" id="KW-1185">Reference proteome</keyword>
<sequence length="170" mass="20234">MERRSVCKHGPRSNQLVQQLYGCKHRDMGRRSVCKHGPRSNQLVQQLYGCKHRDLGRRSVCKHGPMSNQLVQQLYGCKHRDMGRRSICKRYNPKTGEARQMKTEVLRMERKLLCQKCKHKTASFFKLMKSLKQLRTYMISRIYEEPDCLFDISSKWKELAIEDVWFELQP</sequence>
<organism evidence="1 2">
    <name type="scientific">Araneus ventricosus</name>
    <name type="common">Orbweaver spider</name>
    <name type="synonym">Epeira ventricosa</name>
    <dbReference type="NCBI Taxonomy" id="182803"/>
    <lineage>
        <taxon>Eukaryota</taxon>
        <taxon>Metazoa</taxon>
        <taxon>Ecdysozoa</taxon>
        <taxon>Arthropoda</taxon>
        <taxon>Chelicerata</taxon>
        <taxon>Arachnida</taxon>
        <taxon>Araneae</taxon>
        <taxon>Araneomorphae</taxon>
        <taxon>Entelegynae</taxon>
        <taxon>Araneoidea</taxon>
        <taxon>Araneidae</taxon>
        <taxon>Araneus</taxon>
    </lineage>
</organism>
<dbReference type="Proteomes" id="UP000499080">
    <property type="component" value="Unassembled WGS sequence"/>
</dbReference>
<dbReference type="EMBL" id="BGPR01057506">
    <property type="protein sequence ID" value="GBO33809.1"/>
    <property type="molecule type" value="Genomic_DNA"/>
</dbReference>
<name>A0A4Y2W9H8_ARAVE</name>
<protein>
    <submittedName>
        <fullName evidence="1">Uncharacterized protein</fullName>
    </submittedName>
</protein>
<comment type="caution">
    <text evidence="1">The sequence shown here is derived from an EMBL/GenBank/DDBJ whole genome shotgun (WGS) entry which is preliminary data.</text>
</comment>
<dbReference type="AlphaFoldDB" id="A0A4Y2W9H8"/>
<gene>
    <name evidence="1" type="ORF">AVEN_231450_1</name>
</gene>
<accession>A0A4Y2W9H8</accession>
<proteinExistence type="predicted"/>